<sequence length="347" mass="41300">MISLNIDVRVLSLHKDFVFGDNKNKKSRLYKKLEGLYHEENNRFCRNVLKLIRERLEIILIGDIYELDKIKDVYLYLLNSIPDTQLRDDLYEKIKNVFHLEYKHFYYARKWNAYLYQKQLELTICPYCGTQFIFLYESDNGRTRGTLDHFFDKATYPILAISIYNLIPSCKVCNSDFKGIEKVDLKTHYTPYEKDIIQFINFKREIIKEKSDEISSAIEKKIKELSYSDDIDYVAVLLGEDEEFNIRIDYSNAPEDKAKKIKGNLKLFQIEEVYNTFHKPYVQKIIRDATIYNYIYKQQLLNSFPVIFNSLDELKDSIIPSINEDKNQILGKLTRDIVETEIKHLTF</sequence>
<protein>
    <recommendedName>
        <fullName evidence="3">HNH endonuclease</fullName>
    </recommendedName>
</protein>
<gene>
    <name evidence="1" type="ORF">SAMN04244570_2670</name>
</gene>
<evidence type="ECO:0000313" key="1">
    <source>
        <dbReference type="EMBL" id="SKB01318.1"/>
    </source>
</evidence>
<accession>A0A1T4YIF6</accession>
<reference evidence="2" key="1">
    <citation type="submission" date="2017-02" db="EMBL/GenBank/DDBJ databases">
        <authorList>
            <person name="Varghese N."/>
            <person name="Submissions S."/>
        </authorList>
    </citation>
    <scope>NUCLEOTIDE SEQUENCE [LARGE SCALE GENOMIC DNA]</scope>
    <source>
        <strain evidence="2">DSM 23966</strain>
    </source>
</reference>
<dbReference type="AlphaFoldDB" id="A0A1T4YIF6"/>
<name>A0A1T4YIF6_9BACL</name>
<proteinExistence type="predicted"/>
<dbReference type="RefSeq" id="WP_078817936.1">
    <property type="nucleotide sequence ID" value="NZ_FUYJ01000005.1"/>
</dbReference>
<dbReference type="EMBL" id="FUYJ01000005">
    <property type="protein sequence ID" value="SKB01318.1"/>
    <property type="molecule type" value="Genomic_DNA"/>
</dbReference>
<keyword evidence="2" id="KW-1185">Reference proteome</keyword>
<dbReference type="Proteomes" id="UP000190042">
    <property type="component" value="Unassembled WGS sequence"/>
</dbReference>
<evidence type="ECO:0008006" key="3">
    <source>
        <dbReference type="Google" id="ProtNLM"/>
    </source>
</evidence>
<organism evidence="1 2">
    <name type="scientific">Sporosarcina newyorkensis</name>
    <dbReference type="NCBI Taxonomy" id="759851"/>
    <lineage>
        <taxon>Bacteria</taxon>
        <taxon>Bacillati</taxon>
        <taxon>Bacillota</taxon>
        <taxon>Bacilli</taxon>
        <taxon>Bacillales</taxon>
        <taxon>Caryophanaceae</taxon>
        <taxon>Sporosarcina</taxon>
    </lineage>
</organism>
<evidence type="ECO:0000313" key="2">
    <source>
        <dbReference type="Proteomes" id="UP000190042"/>
    </source>
</evidence>
<dbReference type="Gene3D" id="1.10.30.50">
    <property type="match status" value="1"/>
</dbReference>